<keyword evidence="1" id="KW-0472">Membrane</keyword>
<accession>A0A0D6JFF3</accession>
<evidence type="ECO:0000256" key="1">
    <source>
        <dbReference type="SAM" id="Phobius"/>
    </source>
</evidence>
<proteinExistence type="predicted"/>
<dbReference type="KEGG" id="fiy:BN1229_v1_2146"/>
<dbReference type="Proteomes" id="UP000033187">
    <property type="component" value="Chromosome 1"/>
</dbReference>
<organism evidence="2 3">
    <name type="scientific">Candidatus Filomicrobium marinum</name>
    <dbReference type="NCBI Taxonomy" id="1608628"/>
    <lineage>
        <taxon>Bacteria</taxon>
        <taxon>Pseudomonadati</taxon>
        <taxon>Pseudomonadota</taxon>
        <taxon>Alphaproteobacteria</taxon>
        <taxon>Hyphomicrobiales</taxon>
        <taxon>Hyphomicrobiaceae</taxon>
        <taxon>Filomicrobium</taxon>
    </lineage>
</organism>
<evidence type="ECO:0000313" key="3">
    <source>
        <dbReference type="Proteomes" id="UP000033187"/>
    </source>
</evidence>
<sequence>MVKYFPLVLLPTLLRRWDWRLPTALIVTAGLLFIPYAGSGHMFGFLGTHLGNEGYRDGWGFQIVWFFAIFRSLIRAWSHISSSLAG</sequence>
<keyword evidence="3" id="KW-1185">Reference proteome</keyword>
<name>A0A0D6JFF3_9HYPH</name>
<reference evidence="3" key="1">
    <citation type="submission" date="2015-02" db="EMBL/GenBank/DDBJ databases">
        <authorList>
            <person name="Chooi Y.-H."/>
        </authorList>
    </citation>
    <scope>NUCLEOTIDE SEQUENCE [LARGE SCALE GENOMIC DNA]</scope>
    <source>
        <strain evidence="3">strain Y</strain>
    </source>
</reference>
<evidence type="ECO:0000313" key="2">
    <source>
        <dbReference type="EMBL" id="CPR19395.1"/>
    </source>
</evidence>
<gene>
    <name evidence="2" type="ORF">YBN1229_v1_2146</name>
</gene>
<feature type="transmembrane region" description="Helical" evidence="1">
    <location>
        <begin position="58"/>
        <end position="74"/>
    </location>
</feature>
<dbReference type="EMBL" id="LN829119">
    <property type="protein sequence ID" value="CPR19395.1"/>
    <property type="molecule type" value="Genomic_DNA"/>
</dbReference>
<keyword evidence="1" id="KW-1133">Transmembrane helix</keyword>
<keyword evidence="1" id="KW-0812">Transmembrane</keyword>
<dbReference type="AlphaFoldDB" id="A0A0D6JFF3"/>
<feature type="transmembrane region" description="Helical" evidence="1">
    <location>
        <begin position="21"/>
        <end position="38"/>
    </location>
</feature>
<protein>
    <submittedName>
        <fullName evidence="2">Uncharacterized protein</fullName>
    </submittedName>
</protein>